<comment type="caution">
    <text evidence="1">The sequence shown here is derived from an EMBL/GenBank/DDBJ whole genome shotgun (WGS) entry which is preliminary data.</text>
</comment>
<protein>
    <submittedName>
        <fullName evidence="1">Uncharacterized protein</fullName>
    </submittedName>
</protein>
<name>A0ABR2EI57_9ROSI</name>
<evidence type="ECO:0000313" key="2">
    <source>
        <dbReference type="Proteomes" id="UP001472677"/>
    </source>
</evidence>
<reference evidence="1 2" key="1">
    <citation type="journal article" date="2024" name="G3 (Bethesda)">
        <title>Genome assembly of Hibiscus sabdariffa L. provides insights into metabolisms of medicinal natural products.</title>
        <authorList>
            <person name="Kim T."/>
        </authorList>
    </citation>
    <scope>NUCLEOTIDE SEQUENCE [LARGE SCALE GENOMIC DNA]</scope>
    <source>
        <strain evidence="1">TK-2024</strain>
        <tissue evidence="1">Old leaves</tissue>
    </source>
</reference>
<keyword evidence="2" id="KW-1185">Reference proteome</keyword>
<accession>A0ABR2EI57</accession>
<dbReference type="EMBL" id="JBBPBM010000013">
    <property type="protein sequence ID" value="KAK8561687.1"/>
    <property type="molecule type" value="Genomic_DNA"/>
</dbReference>
<evidence type="ECO:0000313" key="1">
    <source>
        <dbReference type="EMBL" id="KAK8561687.1"/>
    </source>
</evidence>
<proteinExistence type="predicted"/>
<organism evidence="1 2">
    <name type="scientific">Hibiscus sabdariffa</name>
    <name type="common">roselle</name>
    <dbReference type="NCBI Taxonomy" id="183260"/>
    <lineage>
        <taxon>Eukaryota</taxon>
        <taxon>Viridiplantae</taxon>
        <taxon>Streptophyta</taxon>
        <taxon>Embryophyta</taxon>
        <taxon>Tracheophyta</taxon>
        <taxon>Spermatophyta</taxon>
        <taxon>Magnoliopsida</taxon>
        <taxon>eudicotyledons</taxon>
        <taxon>Gunneridae</taxon>
        <taxon>Pentapetalae</taxon>
        <taxon>rosids</taxon>
        <taxon>malvids</taxon>
        <taxon>Malvales</taxon>
        <taxon>Malvaceae</taxon>
        <taxon>Malvoideae</taxon>
        <taxon>Hibiscus</taxon>
    </lineage>
</organism>
<sequence>MTMQMAGTSFSLANNYMGTERASQHGLKLNGWKEKDELIVVVCSKVREQYLTCISRFLAMPSGSVGFVHVLSCTFPLGKQILLIHQVLLIHSVAELLS</sequence>
<dbReference type="Proteomes" id="UP001472677">
    <property type="component" value="Unassembled WGS sequence"/>
</dbReference>
<gene>
    <name evidence="1" type="ORF">V6N12_048751</name>
</gene>